<evidence type="ECO:0000313" key="3">
    <source>
        <dbReference type="Proteomes" id="UP000199586"/>
    </source>
</evidence>
<keyword evidence="1" id="KW-0812">Transmembrane</keyword>
<dbReference type="PANTHER" id="PTHR41795">
    <property type="entry name" value="EXOPOLYSACCHARIDE SYNTHESIS PROTEIN"/>
    <property type="match status" value="1"/>
</dbReference>
<dbReference type="Proteomes" id="UP000199586">
    <property type="component" value="Unassembled WGS sequence"/>
</dbReference>
<dbReference type="EMBL" id="FOXP01000010">
    <property type="protein sequence ID" value="SFP90966.1"/>
    <property type="molecule type" value="Genomic_DNA"/>
</dbReference>
<gene>
    <name evidence="2" type="ORF">SAMN04488241_110170</name>
</gene>
<accession>A0A1I5U8L4</accession>
<dbReference type="AlphaFoldDB" id="A0A1I5U8L4"/>
<organism evidence="2 3">
    <name type="scientific">Sphingomonas rubra</name>
    <dbReference type="NCBI Taxonomy" id="634430"/>
    <lineage>
        <taxon>Bacteria</taxon>
        <taxon>Pseudomonadati</taxon>
        <taxon>Pseudomonadota</taxon>
        <taxon>Alphaproteobacteria</taxon>
        <taxon>Sphingomonadales</taxon>
        <taxon>Sphingomonadaceae</taxon>
        <taxon>Sphingomonas</taxon>
    </lineage>
</organism>
<feature type="transmembrane region" description="Helical" evidence="1">
    <location>
        <begin position="175"/>
        <end position="195"/>
    </location>
</feature>
<feature type="transmembrane region" description="Helical" evidence="1">
    <location>
        <begin position="150"/>
        <end position="170"/>
    </location>
</feature>
<keyword evidence="3" id="KW-1185">Reference proteome</keyword>
<dbReference type="InterPro" id="IPR010331">
    <property type="entry name" value="ExoD"/>
</dbReference>
<dbReference type="PIRSF" id="PIRSF033239">
    <property type="entry name" value="ExoD"/>
    <property type="match status" value="1"/>
</dbReference>
<dbReference type="PANTHER" id="PTHR41795:SF1">
    <property type="entry name" value="EXOPOLYSACCHARIDE SYNTHESIS PROTEIN"/>
    <property type="match status" value="1"/>
</dbReference>
<dbReference type="Pfam" id="PF06055">
    <property type="entry name" value="ExoD"/>
    <property type="match status" value="1"/>
</dbReference>
<reference evidence="2 3" key="1">
    <citation type="submission" date="2016-10" db="EMBL/GenBank/DDBJ databases">
        <authorList>
            <person name="de Groot N.N."/>
        </authorList>
    </citation>
    <scope>NUCLEOTIDE SEQUENCE [LARGE SCALE GENOMIC DNA]</scope>
    <source>
        <strain evidence="2 3">CGMCC 1.9113</strain>
    </source>
</reference>
<evidence type="ECO:0000256" key="1">
    <source>
        <dbReference type="SAM" id="Phobius"/>
    </source>
</evidence>
<keyword evidence="1" id="KW-0472">Membrane</keyword>
<feature type="transmembrane region" description="Helical" evidence="1">
    <location>
        <begin position="56"/>
        <end position="79"/>
    </location>
</feature>
<sequence>MAMADDPQSVTDILDKLDELADEKDKVTFGDAVEAFGNRSYGPFLLVPALIEMSPIGGIPGLPTVLAAIIALFAVQMVFGRKHLWLPTFLQKRGARAEKVRKATKKLRGVANWTDRWFHGRLPALTSGPFVRVAAVACILLAATVPPLELLPFASTAPMAAIAAFGLALLVRDGLLMIVATALAGVAVAVGIGMIGQH</sequence>
<proteinExistence type="predicted"/>
<evidence type="ECO:0000313" key="2">
    <source>
        <dbReference type="EMBL" id="SFP90966.1"/>
    </source>
</evidence>
<protein>
    <submittedName>
        <fullName evidence="2">Uncharacterized conserved protein</fullName>
    </submittedName>
</protein>
<name>A0A1I5U8L4_9SPHN</name>
<feature type="transmembrane region" description="Helical" evidence="1">
    <location>
        <begin position="122"/>
        <end position="144"/>
    </location>
</feature>
<keyword evidence="1" id="KW-1133">Transmembrane helix</keyword>